<keyword evidence="2" id="KW-1133">Transmembrane helix</keyword>
<keyword evidence="2" id="KW-0472">Membrane</keyword>
<feature type="transmembrane region" description="Helical" evidence="2">
    <location>
        <begin position="458"/>
        <end position="479"/>
    </location>
</feature>
<evidence type="ECO:0000259" key="3">
    <source>
        <dbReference type="PROSITE" id="PS50191"/>
    </source>
</evidence>
<dbReference type="OrthoDB" id="1434354at2759"/>
<feature type="region of interest" description="Disordered" evidence="1">
    <location>
        <begin position="582"/>
        <end position="640"/>
    </location>
</feature>
<dbReference type="AlphaFoldDB" id="A0A9N8DNM0"/>
<evidence type="ECO:0000256" key="1">
    <source>
        <dbReference type="SAM" id="MobiDB-lite"/>
    </source>
</evidence>
<dbReference type="SMART" id="SM00516">
    <property type="entry name" value="SEC14"/>
    <property type="match status" value="1"/>
</dbReference>
<feature type="transmembrane region" description="Helical" evidence="2">
    <location>
        <begin position="102"/>
        <end position="126"/>
    </location>
</feature>
<feature type="domain" description="CRAL-TRIO" evidence="3">
    <location>
        <begin position="374"/>
        <end position="558"/>
    </location>
</feature>
<reference evidence="4" key="1">
    <citation type="submission" date="2020-06" db="EMBL/GenBank/DDBJ databases">
        <authorList>
            <consortium name="Plant Systems Biology data submission"/>
        </authorList>
    </citation>
    <scope>NUCLEOTIDE SEQUENCE</scope>
    <source>
        <strain evidence="4">D6</strain>
    </source>
</reference>
<dbReference type="PROSITE" id="PS50191">
    <property type="entry name" value="CRAL_TRIO"/>
    <property type="match status" value="1"/>
</dbReference>
<dbReference type="SUPFAM" id="SSF52087">
    <property type="entry name" value="CRAL/TRIO domain"/>
    <property type="match status" value="1"/>
</dbReference>
<gene>
    <name evidence="4" type="ORF">SEMRO_229_G093110.1</name>
</gene>
<organism evidence="4 5">
    <name type="scientific">Seminavis robusta</name>
    <dbReference type="NCBI Taxonomy" id="568900"/>
    <lineage>
        <taxon>Eukaryota</taxon>
        <taxon>Sar</taxon>
        <taxon>Stramenopiles</taxon>
        <taxon>Ochrophyta</taxon>
        <taxon>Bacillariophyta</taxon>
        <taxon>Bacillariophyceae</taxon>
        <taxon>Bacillariophycidae</taxon>
        <taxon>Naviculales</taxon>
        <taxon>Naviculaceae</taxon>
        <taxon>Seminavis</taxon>
    </lineage>
</organism>
<dbReference type="PANTHER" id="PTHR45657:SF61">
    <property type="entry name" value="CRAL-TRIO DOMAIN-CONTAINING PROTEIN"/>
    <property type="match status" value="1"/>
</dbReference>
<feature type="transmembrane region" description="Helical" evidence="2">
    <location>
        <begin position="854"/>
        <end position="874"/>
    </location>
</feature>
<dbReference type="InterPro" id="IPR036865">
    <property type="entry name" value="CRAL-TRIO_dom_sf"/>
</dbReference>
<keyword evidence="2" id="KW-0812">Transmembrane</keyword>
<evidence type="ECO:0000256" key="2">
    <source>
        <dbReference type="SAM" id="Phobius"/>
    </source>
</evidence>
<evidence type="ECO:0000313" key="4">
    <source>
        <dbReference type="EMBL" id="CAB9505395.1"/>
    </source>
</evidence>
<feature type="transmembrane region" description="Helical" evidence="2">
    <location>
        <begin position="756"/>
        <end position="777"/>
    </location>
</feature>
<dbReference type="InterPro" id="IPR001251">
    <property type="entry name" value="CRAL-TRIO_dom"/>
</dbReference>
<feature type="transmembrane region" description="Helical" evidence="2">
    <location>
        <begin position="648"/>
        <end position="670"/>
    </location>
</feature>
<feature type="transmembrane region" description="Helical" evidence="2">
    <location>
        <begin position="729"/>
        <end position="750"/>
    </location>
</feature>
<feature type="transmembrane region" description="Helical" evidence="2">
    <location>
        <begin position="819"/>
        <end position="839"/>
    </location>
</feature>
<feature type="region of interest" description="Disordered" evidence="1">
    <location>
        <begin position="250"/>
        <end position="274"/>
    </location>
</feature>
<dbReference type="CDD" id="cd00170">
    <property type="entry name" value="SEC14"/>
    <property type="match status" value="1"/>
</dbReference>
<dbReference type="Gene3D" id="3.40.525.10">
    <property type="entry name" value="CRAL-TRIO lipid binding domain"/>
    <property type="match status" value="1"/>
</dbReference>
<feature type="transmembrane region" description="Helical" evidence="2">
    <location>
        <begin position="60"/>
        <end position="81"/>
    </location>
</feature>
<dbReference type="PANTHER" id="PTHR45657">
    <property type="entry name" value="CRAL-TRIO DOMAIN-CONTAINING PROTEIN YKL091C-RELATED"/>
    <property type="match status" value="1"/>
</dbReference>
<feature type="transmembrane region" description="Helical" evidence="2">
    <location>
        <begin position="21"/>
        <end position="40"/>
    </location>
</feature>
<dbReference type="EMBL" id="CAICTM010000228">
    <property type="protein sequence ID" value="CAB9505395.1"/>
    <property type="molecule type" value="Genomic_DNA"/>
</dbReference>
<dbReference type="InterPro" id="IPR051026">
    <property type="entry name" value="PI/PC_transfer"/>
</dbReference>
<dbReference type="Proteomes" id="UP001153069">
    <property type="component" value="Unassembled WGS sequence"/>
</dbReference>
<sequence>MGTSSYRAKENYESLVPPASVLARFALFVNGMARAVILPFGPTLVYHLVHVKAEVTSRTWSAISFKLALVFMAFSIGYSVGKDLAKRLPLSKQDLHHYVARLGGATIALHLFSCGAGLTSVMWLVIIRFVSAVMVGILCSITDQSSIPEEDYTTTVGSPVSNINSTEKQGESRPTIISSATAKVFLTGFAVSILSGGISYRSLSAEEAFEAFSVTTKGDHSGGGLRKFVQRVVEGKTTSSQQQRVSFKEDGEMLLGSPKSDSLDPLRPRTGSLNSVATEGSEFFDCQSDISEENSTSKLFQDETDVGQYEDGICCYSDGTPAYVTPGGTTSVPPKHFIDDARGDRNKALTQWQKTQNWRREANVWKIHTIPNKSYSVIKDGYPHWIVGHSKKGLPCVFEQPGKMNAKKLFYSDNGCTIDDMVHHYIFCQEFMQNVLCPSPELRKVAGKQNEPYTAADYGIVVVMDIAGAGVSLLSADILRYLRKVGEINAVYYPLSIKQVCVVNVPFFAGAAASTIKKVLPDSVTLDLLSGNCIDGLREHMDDDQIPPEYGGSSPYKLGTHPYEKQLEALVAKAALGGAEENNDDSAIVSSTPADMDGPHAETTADGDAVPSNATENESDLRRRGAGVSFESAEPEMPKTRSVAEGGVAVNALAFVSFYCAIWSCAQGAIEIAIPLWLSSPVRFGGLGYTPSMSGATMFVAALVVLSILRTKASQAISSIPRKDPLRALRIGLGIESAVLFVMTMMPIYLNADHNTTIITPLTITLFTIGAIACLLGRSAEAILRAKVSAGFPPQSGSNGNSGLEALLADFTSGRSVDLLCVVGEIVGVLIVSQVWALAINRDRPSKYDGSLCVLLPALMTSFLYFVSFFLLLLDVTNKSSNQAVSDDSTDLELGNVPERKAV</sequence>
<comment type="caution">
    <text evidence="4">The sequence shown here is derived from an EMBL/GenBank/DDBJ whole genome shotgun (WGS) entry which is preliminary data.</text>
</comment>
<keyword evidence="5" id="KW-1185">Reference proteome</keyword>
<feature type="transmembrane region" description="Helical" evidence="2">
    <location>
        <begin position="690"/>
        <end position="709"/>
    </location>
</feature>
<proteinExistence type="predicted"/>
<dbReference type="Pfam" id="PF00650">
    <property type="entry name" value="CRAL_TRIO"/>
    <property type="match status" value="1"/>
</dbReference>
<protein>
    <submittedName>
        <fullName evidence="4">SEC14</fullName>
    </submittedName>
</protein>
<evidence type="ECO:0000313" key="5">
    <source>
        <dbReference type="Proteomes" id="UP001153069"/>
    </source>
</evidence>
<accession>A0A9N8DNM0</accession>
<name>A0A9N8DNM0_9STRA</name>